<evidence type="ECO:0000256" key="3">
    <source>
        <dbReference type="ARBA" id="ARBA00031971"/>
    </source>
</evidence>
<dbReference type="OMA" id="ANKTHEA"/>
<evidence type="ECO:0000313" key="8">
    <source>
        <dbReference type="Proteomes" id="UP000007797"/>
    </source>
</evidence>
<dbReference type="InterPro" id="IPR037124">
    <property type="entry name" value="Chaperonin_GroES_sf"/>
</dbReference>
<sequence>MSAIKSFKPLFDKVLIQRIVKTESKTAGGIYLPTSVSNKINEALVIEVGTGRRSNATGAFLPTLLKKGDRVLLGETKGEKINVNGVDCEILHEAEILGLME</sequence>
<dbReference type="FunFam" id="2.30.33.40:FF:000001">
    <property type="entry name" value="10 kDa chaperonin"/>
    <property type="match status" value="1"/>
</dbReference>
<dbReference type="AlphaFoldDB" id="F4PQH4"/>
<evidence type="ECO:0000313" key="7">
    <source>
        <dbReference type="EMBL" id="EGG22637.1"/>
    </source>
</evidence>
<dbReference type="GO" id="GO:0044183">
    <property type="term" value="F:protein folding chaperone"/>
    <property type="evidence" value="ECO:0007669"/>
    <property type="project" value="InterPro"/>
</dbReference>
<dbReference type="OrthoDB" id="184876at2759"/>
<dbReference type="GeneID" id="14874444"/>
<evidence type="ECO:0000256" key="4">
    <source>
        <dbReference type="ARBA" id="ARBA00073031"/>
    </source>
</evidence>
<evidence type="ECO:0000256" key="1">
    <source>
        <dbReference type="ARBA" id="ARBA00006975"/>
    </source>
</evidence>
<reference evidence="8" key="1">
    <citation type="journal article" date="2011" name="Genome Res.">
        <title>Phylogeny-wide analysis of social amoeba genomes highlights ancient origins for complex intercellular communication.</title>
        <authorList>
            <person name="Heidel A.J."/>
            <person name="Lawal H.M."/>
            <person name="Felder M."/>
            <person name="Schilde C."/>
            <person name="Helps N.R."/>
            <person name="Tunggal B."/>
            <person name="Rivero F."/>
            <person name="John U."/>
            <person name="Schleicher M."/>
            <person name="Eichinger L."/>
            <person name="Platzer M."/>
            <person name="Noegel A.A."/>
            <person name="Schaap P."/>
            <person name="Gloeckner G."/>
        </authorList>
    </citation>
    <scope>NUCLEOTIDE SEQUENCE [LARGE SCALE GENOMIC DNA]</scope>
    <source>
        <strain evidence="8">SH3</strain>
    </source>
</reference>
<dbReference type="GO" id="GO:0005524">
    <property type="term" value="F:ATP binding"/>
    <property type="evidence" value="ECO:0007669"/>
    <property type="project" value="InterPro"/>
</dbReference>
<dbReference type="PRINTS" id="PR00297">
    <property type="entry name" value="CHAPERONIN10"/>
</dbReference>
<proteinExistence type="inferred from homology"/>
<dbReference type="SMART" id="SM00883">
    <property type="entry name" value="Cpn10"/>
    <property type="match status" value="1"/>
</dbReference>
<dbReference type="InterPro" id="IPR011032">
    <property type="entry name" value="GroES-like_sf"/>
</dbReference>
<dbReference type="PANTHER" id="PTHR10772:SF0">
    <property type="entry name" value="10 KDA HEAT SHOCK PROTEIN, MITOCHONDRIAL"/>
    <property type="match status" value="1"/>
</dbReference>
<dbReference type="STRING" id="1054147.F4PQH4"/>
<dbReference type="Gene3D" id="2.30.33.40">
    <property type="entry name" value="GroES chaperonin"/>
    <property type="match status" value="1"/>
</dbReference>
<protein>
    <recommendedName>
        <fullName evidence="4">20 kDa chaperonin, chloroplastic</fullName>
    </recommendedName>
    <alternativeName>
        <fullName evidence="3">Chaperonin 10</fullName>
    </alternativeName>
    <alternativeName>
        <fullName evidence="5">Protein Cpn21</fullName>
    </alternativeName>
</protein>
<dbReference type="GO" id="GO:0005759">
    <property type="term" value="C:mitochondrial matrix"/>
    <property type="evidence" value="ECO:0007669"/>
    <property type="project" value="TreeGrafter"/>
</dbReference>
<keyword evidence="8" id="KW-1185">Reference proteome</keyword>
<comment type="similarity">
    <text evidence="1 6">Belongs to the GroES chaperonin family.</text>
</comment>
<evidence type="ECO:0000256" key="5">
    <source>
        <dbReference type="ARBA" id="ARBA00079398"/>
    </source>
</evidence>
<dbReference type="RefSeq" id="XP_004360488.1">
    <property type="nucleotide sequence ID" value="XM_004360431.1"/>
</dbReference>
<dbReference type="KEGG" id="dfa:DFA_04767"/>
<dbReference type="EMBL" id="GL883009">
    <property type="protein sequence ID" value="EGG22637.1"/>
    <property type="molecule type" value="Genomic_DNA"/>
</dbReference>
<dbReference type="GO" id="GO:0051082">
    <property type="term" value="F:unfolded protein binding"/>
    <property type="evidence" value="ECO:0007669"/>
    <property type="project" value="TreeGrafter"/>
</dbReference>
<dbReference type="Proteomes" id="UP000007797">
    <property type="component" value="Unassembled WGS sequence"/>
</dbReference>
<dbReference type="InterPro" id="IPR020818">
    <property type="entry name" value="Chaperonin_GroES"/>
</dbReference>
<evidence type="ECO:0000256" key="6">
    <source>
        <dbReference type="RuleBase" id="RU003479"/>
    </source>
</evidence>
<gene>
    <name evidence="7" type="ORF">DFA_04767</name>
</gene>
<evidence type="ECO:0000256" key="2">
    <source>
        <dbReference type="ARBA" id="ARBA00023186"/>
    </source>
</evidence>
<dbReference type="GO" id="GO:0046872">
    <property type="term" value="F:metal ion binding"/>
    <property type="evidence" value="ECO:0007669"/>
    <property type="project" value="TreeGrafter"/>
</dbReference>
<dbReference type="CDD" id="cd00320">
    <property type="entry name" value="cpn10"/>
    <property type="match status" value="1"/>
</dbReference>
<keyword evidence="2 6" id="KW-0143">Chaperone</keyword>
<accession>F4PQH4</accession>
<dbReference type="SUPFAM" id="SSF50129">
    <property type="entry name" value="GroES-like"/>
    <property type="match status" value="1"/>
</dbReference>
<dbReference type="Pfam" id="PF00166">
    <property type="entry name" value="Cpn10"/>
    <property type="match status" value="1"/>
</dbReference>
<dbReference type="PANTHER" id="PTHR10772">
    <property type="entry name" value="10 KDA HEAT SHOCK PROTEIN"/>
    <property type="match status" value="1"/>
</dbReference>
<name>F4PQH4_CACFS</name>
<organism evidence="7 8">
    <name type="scientific">Cavenderia fasciculata</name>
    <name type="common">Slime mold</name>
    <name type="synonym">Dictyostelium fasciculatum</name>
    <dbReference type="NCBI Taxonomy" id="261658"/>
    <lineage>
        <taxon>Eukaryota</taxon>
        <taxon>Amoebozoa</taxon>
        <taxon>Evosea</taxon>
        <taxon>Eumycetozoa</taxon>
        <taxon>Dictyostelia</taxon>
        <taxon>Acytosteliales</taxon>
        <taxon>Cavenderiaceae</taxon>
        <taxon>Cavenderia</taxon>
    </lineage>
</organism>
<dbReference type="GO" id="GO:0051087">
    <property type="term" value="F:protein-folding chaperone binding"/>
    <property type="evidence" value="ECO:0007669"/>
    <property type="project" value="TreeGrafter"/>
</dbReference>